<comment type="caution">
    <text evidence="2">The sequence shown here is derived from an EMBL/GenBank/DDBJ whole genome shotgun (WGS) entry which is preliminary data.</text>
</comment>
<dbReference type="PROSITE" id="PS51257">
    <property type="entry name" value="PROKAR_LIPOPROTEIN"/>
    <property type="match status" value="1"/>
</dbReference>
<reference evidence="2 3" key="1">
    <citation type="submission" date="2019-05" db="EMBL/GenBank/DDBJ databases">
        <title>Another draft genome of Portunus trituberculatus and its Hox gene families provides insights of decapod evolution.</title>
        <authorList>
            <person name="Jeong J.-H."/>
            <person name="Song I."/>
            <person name="Kim S."/>
            <person name="Choi T."/>
            <person name="Kim D."/>
            <person name="Ryu S."/>
            <person name="Kim W."/>
        </authorList>
    </citation>
    <scope>NUCLEOTIDE SEQUENCE [LARGE SCALE GENOMIC DNA]</scope>
    <source>
        <tissue evidence="2">Muscle</tissue>
    </source>
</reference>
<dbReference type="AlphaFoldDB" id="A0A5B7DN31"/>
<keyword evidence="3" id="KW-1185">Reference proteome</keyword>
<protein>
    <submittedName>
        <fullName evidence="2">Uncharacterized protein</fullName>
    </submittedName>
</protein>
<proteinExistence type="predicted"/>
<feature type="region of interest" description="Disordered" evidence="1">
    <location>
        <begin position="85"/>
        <end position="108"/>
    </location>
</feature>
<gene>
    <name evidence="2" type="ORF">E2C01_015448</name>
</gene>
<evidence type="ECO:0000313" key="2">
    <source>
        <dbReference type="EMBL" id="MPC22434.1"/>
    </source>
</evidence>
<accession>A0A5B7DN31</accession>
<dbReference type="EMBL" id="VSRR010001087">
    <property type="protein sequence ID" value="MPC22434.1"/>
    <property type="molecule type" value="Genomic_DNA"/>
</dbReference>
<evidence type="ECO:0000256" key="1">
    <source>
        <dbReference type="SAM" id="MobiDB-lite"/>
    </source>
</evidence>
<sequence>MSRSLLIFGKRLTTSPVPWILLSCDFAVFHRALPFTTPSPQPHLSLHHHHLSNHNTATITTIVMPPPHYYHHSDHHHYKPITTHDTTIASPHPTTSIQSQPPADTNTFPCHASLPSLL</sequence>
<organism evidence="2 3">
    <name type="scientific">Portunus trituberculatus</name>
    <name type="common">Swimming crab</name>
    <name type="synonym">Neptunus trituberculatus</name>
    <dbReference type="NCBI Taxonomy" id="210409"/>
    <lineage>
        <taxon>Eukaryota</taxon>
        <taxon>Metazoa</taxon>
        <taxon>Ecdysozoa</taxon>
        <taxon>Arthropoda</taxon>
        <taxon>Crustacea</taxon>
        <taxon>Multicrustacea</taxon>
        <taxon>Malacostraca</taxon>
        <taxon>Eumalacostraca</taxon>
        <taxon>Eucarida</taxon>
        <taxon>Decapoda</taxon>
        <taxon>Pleocyemata</taxon>
        <taxon>Brachyura</taxon>
        <taxon>Eubrachyura</taxon>
        <taxon>Portunoidea</taxon>
        <taxon>Portunidae</taxon>
        <taxon>Portuninae</taxon>
        <taxon>Portunus</taxon>
    </lineage>
</organism>
<evidence type="ECO:0000313" key="3">
    <source>
        <dbReference type="Proteomes" id="UP000324222"/>
    </source>
</evidence>
<name>A0A5B7DN31_PORTR</name>
<dbReference type="Proteomes" id="UP000324222">
    <property type="component" value="Unassembled WGS sequence"/>
</dbReference>